<reference evidence="2 3" key="1">
    <citation type="journal article" date="2005" name="Nature">
        <title>The genome of the social amoeba Dictyostelium discoideum.</title>
        <authorList>
            <consortium name="The Dictyostelium discoideum Sequencing Consortium"/>
            <person name="Eichinger L."/>
            <person name="Pachebat J.A."/>
            <person name="Glockner G."/>
            <person name="Rajandream M.A."/>
            <person name="Sucgang R."/>
            <person name="Berriman M."/>
            <person name="Song J."/>
            <person name="Olsen R."/>
            <person name="Szafranski K."/>
            <person name="Xu Q."/>
            <person name="Tunggal B."/>
            <person name="Kummerfeld S."/>
            <person name="Madera M."/>
            <person name="Konfortov B.A."/>
            <person name="Rivero F."/>
            <person name="Bankier A.T."/>
            <person name="Lehmann R."/>
            <person name="Hamlin N."/>
            <person name="Davies R."/>
            <person name="Gaudet P."/>
            <person name="Fey P."/>
            <person name="Pilcher K."/>
            <person name="Chen G."/>
            <person name="Saunders D."/>
            <person name="Sodergren E."/>
            <person name="Davis P."/>
            <person name="Kerhornou A."/>
            <person name="Nie X."/>
            <person name="Hall N."/>
            <person name="Anjard C."/>
            <person name="Hemphill L."/>
            <person name="Bason N."/>
            <person name="Farbrother P."/>
            <person name="Desany B."/>
            <person name="Just E."/>
            <person name="Morio T."/>
            <person name="Rost R."/>
            <person name="Churcher C."/>
            <person name="Cooper J."/>
            <person name="Haydock S."/>
            <person name="van Driessche N."/>
            <person name="Cronin A."/>
            <person name="Goodhead I."/>
            <person name="Muzny D."/>
            <person name="Mourier T."/>
            <person name="Pain A."/>
            <person name="Lu M."/>
            <person name="Harper D."/>
            <person name="Lindsay R."/>
            <person name="Hauser H."/>
            <person name="James K."/>
            <person name="Quiles M."/>
            <person name="Madan Babu M."/>
            <person name="Saito T."/>
            <person name="Buchrieser C."/>
            <person name="Wardroper A."/>
            <person name="Felder M."/>
            <person name="Thangavelu M."/>
            <person name="Johnson D."/>
            <person name="Knights A."/>
            <person name="Loulseged H."/>
            <person name="Mungall K."/>
            <person name="Oliver K."/>
            <person name="Price C."/>
            <person name="Quail M.A."/>
            <person name="Urushihara H."/>
            <person name="Hernandez J."/>
            <person name="Rabbinowitsch E."/>
            <person name="Steffen D."/>
            <person name="Sanders M."/>
            <person name="Ma J."/>
            <person name="Kohara Y."/>
            <person name="Sharp S."/>
            <person name="Simmonds M."/>
            <person name="Spiegler S."/>
            <person name="Tivey A."/>
            <person name="Sugano S."/>
            <person name="White B."/>
            <person name="Walker D."/>
            <person name="Woodward J."/>
            <person name="Winckler T."/>
            <person name="Tanaka Y."/>
            <person name="Shaulsky G."/>
            <person name="Schleicher M."/>
            <person name="Weinstock G."/>
            <person name="Rosenthal A."/>
            <person name="Cox E.C."/>
            <person name="Chisholm R.L."/>
            <person name="Gibbs R."/>
            <person name="Loomis W.F."/>
            <person name="Platzer M."/>
            <person name="Kay R.R."/>
            <person name="Williams J."/>
            <person name="Dear P.H."/>
            <person name="Noegel A.A."/>
            <person name="Barrell B."/>
            <person name="Kuspa A."/>
        </authorList>
    </citation>
    <scope>NUCLEOTIDE SEQUENCE [LARGE SCALE GENOMIC DNA]</scope>
    <source>
        <strain evidence="2 3">AX4</strain>
    </source>
</reference>
<accession>Q54DW8</accession>
<gene>
    <name evidence="2" type="ORF">DDB_G0292166</name>
</gene>
<dbReference type="PaxDb" id="44689-DDB0219710"/>
<dbReference type="PANTHER" id="PTHR32488:SF84">
    <property type="match status" value="1"/>
</dbReference>
<dbReference type="dictyBase" id="DDB_G0292166"/>
<dbReference type="EMBL" id="AAFI02000187">
    <property type="protein sequence ID" value="EAL61439.1"/>
    <property type="molecule type" value="Genomic_DNA"/>
</dbReference>
<dbReference type="VEuPathDB" id="AmoebaDB:DDB_G0292166"/>
<dbReference type="InterPro" id="IPR051904">
    <property type="entry name" value="UPF0746_actin_org"/>
</dbReference>
<dbReference type="InParanoid" id="Q54DW8"/>
<dbReference type="AlphaFoldDB" id="Q54DW8"/>
<evidence type="ECO:0000313" key="2">
    <source>
        <dbReference type="EMBL" id="EAL61439.1"/>
    </source>
</evidence>
<dbReference type="KEGG" id="ddi:DDB_G0292166"/>
<dbReference type="PANTHER" id="PTHR32488">
    <property type="entry name" value="UPF0746 PROTEIN DDB_G0280785-RELATED"/>
    <property type="match status" value="1"/>
</dbReference>
<keyword evidence="3" id="KW-1185">Reference proteome</keyword>
<dbReference type="GlyGen" id="Q54DW8">
    <property type="glycosylation" value="1 site"/>
</dbReference>
<name>Q54DW8_DICDI</name>
<protein>
    <submittedName>
        <fullName evidence="2">Uncharacterized protein</fullName>
    </submittedName>
</protein>
<dbReference type="RefSeq" id="XP_629754.1">
    <property type="nucleotide sequence ID" value="XM_629752.1"/>
</dbReference>
<dbReference type="GeneID" id="8628429"/>
<evidence type="ECO:0000313" key="3">
    <source>
        <dbReference type="Proteomes" id="UP000002195"/>
    </source>
</evidence>
<dbReference type="HOGENOM" id="CLU_296920_0_0_1"/>
<proteinExistence type="predicted"/>
<dbReference type="Proteomes" id="UP000002195">
    <property type="component" value="Unassembled WGS sequence"/>
</dbReference>
<comment type="caution">
    <text evidence="2">The sequence shown here is derived from an EMBL/GenBank/DDBJ whole genome shotgun (WGS) entry which is preliminary data.</text>
</comment>
<evidence type="ECO:0000256" key="1">
    <source>
        <dbReference type="SAM" id="MobiDB-lite"/>
    </source>
</evidence>
<sequence length="1016" mass="119945">MKNYFGNIKPLYSLHWLIFNKYKKTIKHKILNNHYLTINLVKNKDIFKDLFFLFSTNKNKEYNFDDDEEDQDEDNKFEYYFNNSNDNPNNPNDNPNNPNEIEINLKDKENEFYLKLFKNNRILFNYFNLSSCQNNRIDDLIRSGNFKALKVYFKINKLIPNKFEIDKSIKRGEIRIAIWLLKRYQQVKGKPMINTFKFLQQFDFTNLIDEKPTLKLRQLSLIPILNSILPNITKTIKINNQINDIQNNNPKELNIKLSTISFLSRLKSRLFNSTTGVINGIPSNKSENISDGNCPLSMNYNVCWLLESCKTIIYLNSFLNFKDNQELDPLLLIQQNEILSKITFTNQEKQIKIFDFDAKDERVFKLLQFYSKTEPLNQAFINYKYLSLPFYFSNINSISIKNNSLNLIDYLIYSFEIADFNLFKESLDLLLKYPQLDPIKSLQPVKLNLTQLYNKEIQLFKFCKNDQERQHLFVHQISNCINNYQSPYKIHTVFFFSIIVKFNNLELIQLAFNILPKSKLMFEYISSNKLNSKSFSSSSSSSSSTNTTNNNNSSKTNLSPPLKIKKIEKKIDDYDDVEDNDNNDENILIIISKYIESIEVLKFIYKRFKDIKQHWKTDYWRQNGRMDLIEAYENLVPLDVKFTFSISYYSFSKNHLEYLRYVLSKPERYQIETTKCDIAISIDETTTLREIENIKFILNNSGTIKYRICVWSNFTACYADLMFWIWDNRKTDIFPTQGNEKKLISQGHTFDLVNYVIGLKSLNSDLLTNKKITDFSGFYSSPWFDLIISNGDLFMFNQIIEKYFHATLPSINNKKINKNNNDDLSLVLEFIESTIQFGNKKIINYLINNHPEFFQSYKEILIRLVIDSDIFDTFQYLIDLNIINLKKFNINHNDLNLLYNHNKKSTLSSNILEIDEVEESGVSDDEIINQSINNQLINNHDFENDYYDNIDDDNNNNNNNNNINNDASINYPPVNGIIFSPTDNENIDIASENPENLVIFEDPLDQKIYQYLKYTF</sequence>
<feature type="region of interest" description="Disordered" evidence="1">
    <location>
        <begin position="531"/>
        <end position="559"/>
    </location>
</feature>
<organism evidence="2 3">
    <name type="scientific">Dictyostelium discoideum</name>
    <name type="common">Social amoeba</name>
    <dbReference type="NCBI Taxonomy" id="44689"/>
    <lineage>
        <taxon>Eukaryota</taxon>
        <taxon>Amoebozoa</taxon>
        <taxon>Evosea</taxon>
        <taxon>Eumycetozoa</taxon>
        <taxon>Dictyostelia</taxon>
        <taxon>Dictyosteliales</taxon>
        <taxon>Dictyosteliaceae</taxon>
        <taxon>Dictyostelium</taxon>
    </lineage>
</organism>